<feature type="transmembrane region" description="Helical" evidence="7">
    <location>
        <begin position="76"/>
        <end position="96"/>
    </location>
</feature>
<dbReference type="Proteomes" id="UP000027451">
    <property type="component" value="Unassembled WGS sequence"/>
</dbReference>
<protein>
    <submittedName>
        <fullName evidence="8">Fusaric acid resistance protein</fullName>
    </submittedName>
</protein>
<keyword evidence="4 7" id="KW-0812">Transmembrane</keyword>
<keyword evidence="3" id="KW-1003">Cell membrane</keyword>
<reference evidence="8 9" key="1">
    <citation type="submission" date="2014-03" db="EMBL/GenBank/DDBJ databases">
        <title>Draft Genome Sequences of Four Burkholderia Strains.</title>
        <authorList>
            <person name="Liu X.Y."/>
            <person name="Li C.X."/>
            <person name="Xu J.H."/>
        </authorList>
    </citation>
    <scope>NUCLEOTIDE SEQUENCE [LARGE SCALE GENOMIC DNA]</scope>
    <source>
        <strain evidence="8 9">OP-1</strain>
    </source>
</reference>
<sequence>MSLSSIVRSIALAREFFSATLETEARVWVHILKTVGAALIAMGLSMRLELSSPRTAMVTVFIVMQPQTGMVIAKSFYRFIGTIVGATVTVGLTALFGQFFELFLLSITLWICLCTIGASLNRSFRAYGFVLSGYTTALIGIPALANPDGVFISAMTRLSELSMGIFCAATVSALIFPQHVADTLREVVRTRFIRFSKLVGDAVGAQAVHGAPTELHALFSADVVGLEALSSVAVFEDFETKWRARRLSQLNTEFMNVTTRVRALHQWLLRLRATEEGAVVDLIENCLQEIPSLLVTAEGQPVRNAAEAKDAAEQLLAFNAALPSRLANTRSAIEESSLTMLPDFDTSAELLERLVDEMHRYTEAYASLAEDAYDGPAATARFATKTNLLAASASGLRAAAALCLSAMIWYVTAWPSGAGAVVNTAVNSALTGTMPNPAVASRQMLWGTVTACVLAPAVLFFVYPLIDGYALLCAVLIPPLALGVYISTRPGGMGFGLGYCISFCLLAGPDNPMVYDVERTLNDALGLVISMVIVLLASTIIFPSARPWLRNMLLRDLLRQASLACSTKLSLARLYLESHTRDLGHQLNVASAGELKAQASAAAWMFTILDFGHSIVELRVELQKLSDLRDDTRVSVQRLLDCIFSMFETPSADQVIVVRRGSRDAILALRAEFDARADCIQVRELRRLSAYLHFIDFKLGQLPSTSVVDRKEWLRRFLAWDADGVAS</sequence>
<dbReference type="RefSeq" id="WP_075583590.1">
    <property type="nucleotide sequence ID" value="NZ_JFHD01000041.1"/>
</dbReference>
<dbReference type="InterPro" id="IPR006726">
    <property type="entry name" value="PHBA_efflux_AaeB/fusaric-R"/>
</dbReference>
<feature type="transmembrane region" description="Helical" evidence="7">
    <location>
        <begin position="102"/>
        <end position="120"/>
    </location>
</feature>
<dbReference type="OrthoDB" id="6538131at2"/>
<dbReference type="EMBL" id="JFHD01000041">
    <property type="protein sequence ID" value="KDR25871.1"/>
    <property type="molecule type" value="Genomic_DNA"/>
</dbReference>
<comment type="caution">
    <text evidence="8">The sequence shown here is derived from an EMBL/GenBank/DDBJ whole genome shotgun (WGS) entry which is preliminary data.</text>
</comment>
<dbReference type="Pfam" id="PF04632">
    <property type="entry name" value="FUSC"/>
    <property type="match status" value="1"/>
</dbReference>
<feature type="transmembrane region" description="Helical" evidence="7">
    <location>
        <begin position="127"/>
        <end position="145"/>
    </location>
</feature>
<keyword evidence="2" id="KW-0813">Transport</keyword>
<keyword evidence="9" id="KW-1185">Reference proteome</keyword>
<dbReference type="GO" id="GO:0005886">
    <property type="term" value="C:plasma membrane"/>
    <property type="evidence" value="ECO:0007669"/>
    <property type="project" value="UniProtKB-SubCell"/>
</dbReference>
<dbReference type="GO" id="GO:0022857">
    <property type="term" value="F:transmembrane transporter activity"/>
    <property type="evidence" value="ECO:0007669"/>
    <property type="project" value="InterPro"/>
</dbReference>
<proteinExistence type="predicted"/>
<evidence type="ECO:0000256" key="1">
    <source>
        <dbReference type="ARBA" id="ARBA00004651"/>
    </source>
</evidence>
<feature type="transmembrane region" description="Helical" evidence="7">
    <location>
        <begin position="524"/>
        <end position="545"/>
    </location>
</feature>
<evidence type="ECO:0000256" key="6">
    <source>
        <dbReference type="ARBA" id="ARBA00023136"/>
    </source>
</evidence>
<feature type="transmembrane region" description="Helical" evidence="7">
    <location>
        <begin position="444"/>
        <end position="463"/>
    </location>
</feature>
<evidence type="ECO:0000256" key="2">
    <source>
        <dbReference type="ARBA" id="ARBA00022448"/>
    </source>
</evidence>
<feature type="transmembrane region" description="Helical" evidence="7">
    <location>
        <begin position="469"/>
        <end position="486"/>
    </location>
</feature>
<gene>
    <name evidence="8" type="ORF">BG60_26705</name>
</gene>
<evidence type="ECO:0000256" key="7">
    <source>
        <dbReference type="SAM" id="Phobius"/>
    </source>
</evidence>
<organism evidence="8 9">
    <name type="scientific">Caballeronia zhejiangensis</name>
    <dbReference type="NCBI Taxonomy" id="871203"/>
    <lineage>
        <taxon>Bacteria</taxon>
        <taxon>Pseudomonadati</taxon>
        <taxon>Pseudomonadota</taxon>
        <taxon>Betaproteobacteria</taxon>
        <taxon>Burkholderiales</taxon>
        <taxon>Burkholderiaceae</taxon>
        <taxon>Caballeronia</taxon>
    </lineage>
</organism>
<feature type="transmembrane region" description="Helical" evidence="7">
    <location>
        <begin position="157"/>
        <end position="176"/>
    </location>
</feature>
<evidence type="ECO:0000256" key="4">
    <source>
        <dbReference type="ARBA" id="ARBA00022692"/>
    </source>
</evidence>
<evidence type="ECO:0000313" key="9">
    <source>
        <dbReference type="Proteomes" id="UP000027451"/>
    </source>
</evidence>
<feature type="transmembrane region" description="Helical" evidence="7">
    <location>
        <begin position="493"/>
        <end position="509"/>
    </location>
</feature>
<comment type="subcellular location">
    <subcellularLocation>
        <location evidence="1">Cell membrane</location>
        <topology evidence="1">Multi-pass membrane protein</topology>
    </subcellularLocation>
</comment>
<keyword evidence="6 7" id="KW-0472">Membrane</keyword>
<keyword evidence="5 7" id="KW-1133">Transmembrane helix</keyword>
<evidence type="ECO:0000256" key="3">
    <source>
        <dbReference type="ARBA" id="ARBA00022475"/>
    </source>
</evidence>
<dbReference type="AlphaFoldDB" id="A0A656QA03"/>
<accession>A0A656QA03</accession>
<evidence type="ECO:0000256" key="5">
    <source>
        <dbReference type="ARBA" id="ARBA00022989"/>
    </source>
</evidence>
<name>A0A656QA03_9BURK</name>
<evidence type="ECO:0000313" key="8">
    <source>
        <dbReference type="EMBL" id="KDR25871.1"/>
    </source>
</evidence>
<dbReference type="PANTHER" id="PTHR30509:SF9">
    <property type="entry name" value="MULTIDRUG RESISTANCE PROTEIN MDTO"/>
    <property type="match status" value="1"/>
</dbReference>
<dbReference type="PANTHER" id="PTHR30509">
    <property type="entry name" value="P-HYDROXYBENZOIC ACID EFFLUX PUMP SUBUNIT-RELATED"/>
    <property type="match status" value="1"/>
</dbReference>